<gene>
    <name evidence="1" type="ORF">K3G42_012526</name>
</gene>
<comment type="caution">
    <text evidence="1">The sequence shown here is derived from an EMBL/GenBank/DDBJ whole genome shotgun (WGS) entry which is preliminary data.</text>
</comment>
<keyword evidence="2" id="KW-1185">Reference proteome</keyword>
<name>A0ACB8G9L3_9SAUR</name>
<dbReference type="EMBL" id="CM037614">
    <property type="protein sequence ID" value="KAH8016137.1"/>
    <property type="molecule type" value="Genomic_DNA"/>
</dbReference>
<protein>
    <submittedName>
        <fullName evidence="1">Uncharacterized protein</fullName>
    </submittedName>
</protein>
<proteinExistence type="predicted"/>
<evidence type="ECO:0000313" key="2">
    <source>
        <dbReference type="Proteomes" id="UP000827872"/>
    </source>
</evidence>
<organism evidence="1 2">
    <name type="scientific">Sphaerodactylus townsendi</name>
    <dbReference type="NCBI Taxonomy" id="933632"/>
    <lineage>
        <taxon>Eukaryota</taxon>
        <taxon>Metazoa</taxon>
        <taxon>Chordata</taxon>
        <taxon>Craniata</taxon>
        <taxon>Vertebrata</taxon>
        <taxon>Euteleostomi</taxon>
        <taxon>Lepidosauria</taxon>
        <taxon>Squamata</taxon>
        <taxon>Bifurcata</taxon>
        <taxon>Gekkota</taxon>
        <taxon>Sphaerodactylidae</taxon>
        <taxon>Sphaerodactylus</taxon>
    </lineage>
</organism>
<dbReference type="Proteomes" id="UP000827872">
    <property type="component" value="Linkage Group LG01"/>
</dbReference>
<reference evidence="1" key="1">
    <citation type="submission" date="2021-08" db="EMBL/GenBank/DDBJ databases">
        <title>The first chromosome-level gecko genome reveals the dynamic sex chromosomes of Neotropical dwarf geckos (Sphaerodactylidae: Sphaerodactylus).</title>
        <authorList>
            <person name="Pinto B.J."/>
            <person name="Keating S.E."/>
            <person name="Gamble T."/>
        </authorList>
    </citation>
    <scope>NUCLEOTIDE SEQUENCE</scope>
    <source>
        <strain evidence="1">TG3544</strain>
    </source>
</reference>
<sequence length="532" mass="60643">MAFFPGNLARSPRRRSSKICCQRCLPTPSNTTKTMAKEPSAASSVAPSLPTTTIKEELLCPICYEPFKDAVTLRCGHNFCKGCVGRSWDIQAHHICPVCKATSSPEDLRTNHTLANIVEMFLKQEKQQEQQRRAEETSTLCSLHREEARLFCLEDKELVCFVCQNSKQHADHKMRPVGEVAKDYRAKCKDMETSLWDKKQEFARAQSAFKQIANHNKVESARLEKDIKKQFEQLHEFLWSEEAAILEELQAETRQKEDLIEDKVQKLSEESKTLQQEVDQLQADQKEDDVSFLQKHKNRKRRIAWTAEEPEAIPPGMLIEITKYLDSLQYNMWKKMLNIIKVVPFSFDPNTSAGRLSVSSDLTSISTGNYKLLVDVPERFSAGLPCVLGSKSFSRGSHAWEVDIGSIGNWCIGVARKHCGYQWSFGSDSYLGYTYIYRMQGASSKQCQSSKSILLGAENWKDLKRVRVELDCDEGELSFYSAEQKSHIYTFHDNFGEVVPYFCICGIDAVESSSESLKLCPLQVQIKEDYPN</sequence>
<evidence type="ECO:0000313" key="1">
    <source>
        <dbReference type="EMBL" id="KAH8016137.1"/>
    </source>
</evidence>
<accession>A0ACB8G9L3</accession>